<dbReference type="VEuPathDB" id="FungiDB:BO71DRAFT_486080"/>
<dbReference type="PROSITE" id="PS51257">
    <property type="entry name" value="PROKAR_LIPOPROTEIN"/>
    <property type="match status" value="1"/>
</dbReference>
<feature type="compositionally biased region" description="Low complexity" evidence="1">
    <location>
        <begin position="259"/>
        <end position="269"/>
    </location>
</feature>
<evidence type="ECO:0000256" key="1">
    <source>
        <dbReference type="SAM" id="MobiDB-lite"/>
    </source>
</evidence>
<feature type="signal peptide" evidence="3">
    <location>
        <begin position="1"/>
        <end position="18"/>
    </location>
</feature>
<feature type="chain" id="PRO_5016253020" evidence="3">
    <location>
        <begin position="19"/>
        <end position="404"/>
    </location>
</feature>
<feature type="compositionally biased region" description="Polar residues" evidence="1">
    <location>
        <begin position="275"/>
        <end position="285"/>
    </location>
</feature>
<evidence type="ECO:0000313" key="5">
    <source>
        <dbReference type="Proteomes" id="UP000247810"/>
    </source>
</evidence>
<evidence type="ECO:0000256" key="3">
    <source>
        <dbReference type="SAM" id="SignalP"/>
    </source>
</evidence>
<dbReference type="Proteomes" id="UP000247810">
    <property type="component" value="Unassembled WGS sequence"/>
</dbReference>
<feature type="transmembrane region" description="Helical" evidence="2">
    <location>
        <begin position="316"/>
        <end position="349"/>
    </location>
</feature>
<dbReference type="EMBL" id="KZ825939">
    <property type="protein sequence ID" value="PYH91630.1"/>
    <property type="molecule type" value="Genomic_DNA"/>
</dbReference>
<dbReference type="PANTHER" id="PTHR40622:SF1">
    <property type="match status" value="1"/>
</dbReference>
<evidence type="ECO:0000256" key="2">
    <source>
        <dbReference type="SAM" id="Phobius"/>
    </source>
</evidence>
<feature type="compositionally biased region" description="Polar residues" evidence="1">
    <location>
        <begin position="363"/>
        <end position="379"/>
    </location>
</feature>
<keyword evidence="2" id="KW-0812">Transmembrane</keyword>
<accession>A0A319D2Z3</accession>
<keyword evidence="2" id="KW-1133">Transmembrane helix</keyword>
<feature type="region of interest" description="Disordered" evidence="1">
    <location>
        <begin position="355"/>
        <end position="379"/>
    </location>
</feature>
<dbReference type="PANTHER" id="PTHR40622">
    <property type="match status" value="1"/>
</dbReference>
<sequence>MLLRSLGVAGVWIASCCAAIPVPDLSDADAALTPADSPIPIVTGHEIHLPCPRVLSPTHPHDEDTSKAYLAMNLRTEEEALFLNEVSIFPAAFPMHLLAPRYRDTHSQQSEPVTLQYAVDIEYLPSHAHAHARAEEIYQVEIKLFDLSGQPATTDIVSVRLSRQEEGGELYISQILVEPLPQYRDPHGDGNCLWHVKYWRMIVKKYQAWRLSQAPGRGAQRYPETSAEGDCHRPSAAPLTVSDANLPPAAHRVEPITTPSSSPLPGSSRRPSESATDALTSSSTPPVSPFQVLGTERTSRPALFRPRYRRPDFWRLVVPAIIPALLGAAAGLVVCTMGVLVWQIVTCACGRMQGRRRSRTDHLSQGQGETEKVSGSASEKQWLLLLLLVEEEEEEEEEEPASPV</sequence>
<keyword evidence="2" id="KW-0472">Membrane</keyword>
<keyword evidence="5" id="KW-1185">Reference proteome</keyword>
<gene>
    <name evidence="4" type="ORF">BO71DRAFT_486080</name>
</gene>
<keyword evidence="3" id="KW-0732">Signal</keyword>
<reference evidence="4 5" key="1">
    <citation type="submission" date="2018-02" db="EMBL/GenBank/DDBJ databases">
        <title>The genomes of Aspergillus section Nigri reveals drivers in fungal speciation.</title>
        <authorList>
            <consortium name="DOE Joint Genome Institute"/>
            <person name="Vesth T.C."/>
            <person name="Nybo J."/>
            <person name="Theobald S."/>
            <person name="Brandl J."/>
            <person name="Frisvad J.C."/>
            <person name="Nielsen K.F."/>
            <person name="Lyhne E.K."/>
            <person name="Kogle M.E."/>
            <person name="Kuo A."/>
            <person name="Riley R."/>
            <person name="Clum A."/>
            <person name="Nolan M."/>
            <person name="Lipzen A."/>
            <person name="Salamov A."/>
            <person name="Henrissat B."/>
            <person name="Wiebenga A."/>
            <person name="De vries R.P."/>
            <person name="Grigoriev I.V."/>
            <person name="Mortensen U.H."/>
            <person name="Andersen M.R."/>
            <person name="Baker S.E."/>
        </authorList>
    </citation>
    <scope>NUCLEOTIDE SEQUENCE [LARGE SCALE GENOMIC DNA]</scope>
    <source>
        <strain evidence="4 5">CBS 707.79</strain>
    </source>
</reference>
<dbReference type="OrthoDB" id="4367799at2759"/>
<organism evidence="4 5">
    <name type="scientific">Aspergillus ellipticus CBS 707.79</name>
    <dbReference type="NCBI Taxonomy" id="1448320"/>
    <lineage>
        <taxon>Eukaryota</taxon>
        <taxon>Fungi</taxon>
        <taxon>Dikarya</taxon>
        <taxon>Ascomycota</taxon>
        <taxon>Pezizomycotina</taxon>
        <taxon>Eurotiomycetes</taxon>
        <taxon>Eurotiomycetidae</taxon>
        <taxon>Eurotiales</taxon>
        <taxon>Aspergillaceae</taxon>
        <taxon>Aspergillus</taxon>
        <taxon>Aspergillus subgen. Circumdati</taxon>
    </lineage>
</organism>
<evidence type="ECO:0000313" key="4">
    <source>
        <dbReference type="EMBL" id="PYH91630.1"/>
    </source>
</evidence>
<name>A0A319D2Z3_9EURO</name>
<feature type="region of interest" description="Disordered" evidence="1">
    <location>
        <begin position="214"/>
        <end position="292"/>
    </location>
</feature>
<protein>
    <submittedName>
        <fullName evidence="4">Uncharacterized protein</fullName>
    </submittedName>
</protein>
<proteinExistence type="predicted"/>
<dbReference type="AlphaFoldDB" id="A0A319D2Z3"/>